<accession>A0ACA9Y815</accession>
<protein>
    <submittedName>
        <fullName evidence="1">Transcription initiation factor TFIID subunit 13</fullName>
    </submittedName>
</protein>
<sequence>MNSVKKRKTGRLFTKDIEQLLYSLGDTPLESTVNALDDCLVDFLSDLSYNTLMYAKSKNRTRVKIDDFPFVLRNDPFKLSRLEYIINQSIKIENAKKMFDDDDKKYADLDKPKKKQKVDEDEDDDDDE</sequence>
<dbReference type="Proteomes" id="UP001152531">
    <property type="component" value="Unassembled WGS sequence"/>
</dbReference>
<comment type="caution">
    <text evidence="1">The sequence shown here is derived from an EMBL/GenBank/DDBJ whole genome shotgun (WGS) entry which is preliminary data.</text>
</comment>
<organism evidence="1 2">
    <name type="scientific">[Candida] jaroonii</name>
    <dbReference type="NCBI Taxonomy" id="467808"/>
    <lineage>
        <taxon>Eukaryota</taxon>
        <taxon>Fungi</taxon>
        <taxon>Dikarya</taxon>
        <taxon>Ascomycota</taxon>
        <taxon>Saccharomycotina</taxon>
        <taxon>Pichiomycetes</taxon>
        <taxon>Debaryomycetaceae</taxon>
        <taxon>Yamadazyma</taxon>
    </lineage>
</organism>
<dbReference type="EMBL" id="CALSDN010000005">
    <property type="protein sequence ID" value="CAH6721050.1"/>
    <property type="molecule type" value="Genomic_DNA"/>
</dbReference>
<gene>
    <name evidence="1" type="ORF">CLIB1444_05S02476</name>
</gene>
<evidence type="ECO:0000313" key="1">
    <source>
        <dbReference type="EMBL" id="CAH6721050.1"/>
    </source>
</evidence>
<keyword evidence="2" id="KW-1185">Reference proteome</keyword>
<evidence type="ECO:0000313" key="2">
    <source>
        <dbReference type="Proteomes" id="UP001152531"/>
    </source>
</evidence>
<reference evidence="1" key="1">
    <citation type="submission" date="2022-06" db="EMBL/GenBank/DDBJ databases">
        <authorList>
            <person name="Legras J.-L."/>
            <person name="Devillers H."/>
            <person name="Grondin C."/>
        </authorList>
    </citation>
    <scope>NUCLEOTIDE SEQUENCE</scope>
    <source>
        <strain evidence="1">CLIB 1444</strain>
    </source>
</reference>
<name>A0ACA9Y815_9ASCO</name>
<proteinExistence type="predicted"/>